<dbReference type="RefSeq" id="WP_073054605.1">
    <property type="nucleotide sequence ID" value="NZ_FQUP01000003.1"/>
</dbReference>
<dbReference type="STRING" id="1122133.SAMN02745157_3199"/>
<dbReference type="InterPro" id="IPR013785">
    <property type="entry name" value="Aldolase_TIM"/>
</dbReference>
<name>A0A1M5FWQ6_9HYPH</name>
<dbReference type="CDD" id="cd00429">
    <property type="entry name" value="RPE"/>
    <property type="match status" value="1"/>
</dbReference>
<accession>A0A1M5FWQ6</accession>
<evidence type="ECO:0000313" key="4">
    <source>
        <dbReference type="Proteomes" id="UP000184485"/>
    </source>
</evidence>
<dbReference type="InterPro" id="IPR000056">
    <property type="entry name" value="Ribul_P_3_epim-like"/>
</dbReference>
<dbReference type="GO" id="GO:0005975">
    <property type="term" value="P:carbohydrate metabolic process"/>
    <property type="evidence" value="ECO:0007669"/>
    <property type="project" value="InterPro"/>
</dbReference>
<dbReference type="SUPFAM" id="SSF51366">
    <property type="entry name" value="Ribulose-phoshate binding barrel"/>
    <property type="match status" value="1"/>
</dbReference>
<dbReference type="EMBL" id="FQUP01000003">
    <property type="protein sequence ID" value="SHF95889.1"/>
    <property type="molecule type" value="Genomic_DNA"/>
</dbReference>
<dbReference type="AlphaFoldDB" id="A0A1M5FWQ6"/>
<sequence>MKPETGWFEALPKDRLLAEFSLWSADLGRLADDVARVDPFVDIYHVDVADGHFSPALLYFPDLLVAVRKVTAKPLHVHLMVEDAILGAQIEQFAEAGADLISIHAENGNLDAGLDLIGRLGLPSGIVLKLETPVATVADHLDRISLLTLLGTRIGVKGQGLDPSATSRLREAAKLIAGAGRTGDLRLAADGGIRENTVPDLRASGAETIVMGSLAFGAPDLSARIGWVHGLPLAR</sequence>
<gene>
    <name evidence="3" type="ORF">SAMN02745157_3199</name>
</gene>
<dbReference type="GO" id="GO:0046872">
    <property type="term" value="F:metal ion binding"/>
    <property type="evidence" value="ECO:0007669"/>
    <property type="project" value="UniProtKB-KW"/>
</dbReference>
<dbReference type="Proteomes" id="UP000184485">
    <property type="component" value="Unassembled WGS sequence"/>
</dbReference>
<keyword evidence="4" id="KW-1185">Reference proteome</keyword>
<reference evidence="3 4" key="1">
    <citation type="submission" date="2016-11" db="EMBL/GenBank/DDBJ databases">
        <authorList>
            <person name="Jaros S."/>
            <person name="Januszkiewicz K."/>
            <person name="Wedrychowicz H."/>
        </authorList>
    </citation>
    <scope>NUCLEOTIDE SEQUENCE [LARGE SCALE GENOMIC DNA]</scope>
    <source>
        <strain evidence="3 4">DSM 19436</strain>
    </source>
</reference>
<dbReference type="Pfam" id="PF00834">
    <property type="entry name" value="Ribul_P_3_epim"/>
    <property type="match status" value="1"/>
</dbReference>
<dbReference type="InterPro" id="IPR011060">
    <property type="entry name" value="RibuloseP-bd_barrel"/>
</dbReference>
<organism evidence="3 4">
    <name type="scientific">Kaistia soli DSM 19436</name>
    <dbReference type="NCBI Taxonomy" id="1122133"/>
    <lineage>
        <taxon>Bacteria</taxon>
        <taxon>Pseudomonadati</taxon>
        <taxon>Pseudomonadota</taxon>
        <taxon>Alphaproteobacteria</taxon>
        <taxon>Hyphomicrobiales</taxon>
        <taxon>Kaistiaceae</taxon>
        <taxon>Kaistia</taxon>
    </lineage>
</organism>
<evidence type="ECO:0000313" key="3">
    <source>
        <dbReference type="EMBL" id="SHF95889.1"/>
    </source>
</evidence>
<dbReference type="PANTHER" id="PTHR11749">
    <property type="entry name" value="RIBULOSE-5-PHOSPHATE-3-EPIMERASE"/>
    <property type="match status" value="1"/>
</dbReference>
<keyword evidence="1" id="KW-0479">Metal-binding</keyword>
<proteinExistence type="predicted"/>
<protein>
    <submittedName>
        <fullName evidence="3">Ribulose-5-phosphate 3-epimerase</fullName>
    </submittedName>
</protein>
<evidence type="ECO:0000256" key="2">
    <source>
        <dbReference type="ARBA" id="ARBA00023235"/>
    </source>
</evidence>
<dbReference type="GO" id="GO:0016857">
    <property type="term" value="F:racemase and epimerase activity, acting on carbohydrates and derivatives"/>
    <property type="evidence" value="ECO:0007669"/>
    <property type="project" value="InterPro"/>
</dbReference>
<dbReference type="OrthoDB" id="9805554at2"/>
<evidence type="ECO:0000256" key="1">
    <source>
        <dbReference type="ARBA" id="ARBA00022723"/>
    </source>
</evidence>
<keyword evidence="2" id="KW-0413">Isomerase</keyword>
<dbReference type="Gene3D" id="3.20.20.70">
    <property type="entry name" value="Aldolase class I"/>
    <property type="match status" value="1"/>
</dbReference>